<organism evidence="4 5">
    <name type="scientific">Candidatus Promineifilum breve</name>
    <dbReference type="NCBI Taxonomy" id="1806508"/>
    <lineage>
        <taxon>Bacteria</taxon>
        <taxon>Bacillati</taxon>
        <taxon>Chloroflexota</taxon>
        <taxon>Ardenticatenia</taxon>
        <taxon>Candidatus Promineifilales</taxon>
        <taxon>Candidatus Promineifilaceae</taxon>
        <taxon>Candidatus Promineifilum</taxon>
    </lineage>
</organism>
<feature type="binding site" evidence="2">
    <location>
        <position position="151"/>
    </location>
    <ligand>
        <name>a divalent metal cation</name>
        <dbReference type="ChEBI" id="CHEBI:60240"/>
    </ligand>
</feature>
<keyword evidence="2" id="KW-0862">Zinc</keyword>
<dbReference type="Proteomes" id="UP000215027">
    <property type="component" value="Chromosome I"/>
</dbReference>
<name>A0A160T048_9CHLR</name>
<evidence type="ECO:0000259" key="3">
    <source>
        <dbReference type="Pfam" id="PF08450"/>
    </source>
</evidence>
<feature type="binding site" evidence="2">
    <location>
        <position position="199"/>
    </location>
    <ligand>
        <name>a divalent metal cation</name>
        <dbReference type="ChEBI" id="CHEBI:60240"/>
    </ligand>
</feature>
<keyword evidence="4" id="KW-0378">Hydrolase</keyword>
<dbReference type="RefSeq" id="WP_157912954.1">
    <property type="nucleotide sequence ID" value="NZ_LN890655.1"/>
</dbReference>
<dbReference type="GO" id="GO:0046872">
    <property type="term" value="F:metal ion binding"/>
    <property type="evidence" value="ECO:0007669"/>
    <property type="project" value="UniProtKB-KW"/>
</dbReference>
<dbReference type="GO" id="GO:0004341">
    <property type="term" value="F:gluconolactonase activity"/>
    <property type="evidence" value="ECO:0007669"/>
    <property type="project" value="UniProtKB-EC"/>
</dbReference>
<dbReference type="InterPro" id="IPR051262">
    <property type="entry name" value="SMP-30/CGR1_Lactonase"/>
</dbReference>
<keyword evidence="2" id="KW-0479">Metal-binding</keyword>
<dbReference type="Pfam" id="PF08450">
    <property type="entry name" value="SGL"/>
    <property type="match status" value="1"/>
</dbReference>
<accession>A0A160T048</accession>
<evidence type="ECO:0000313" key="4">
    <source>
        <dbReference type="EMBL" id="CUS03261.2"/>
    </source>
</evidence>
<reference evidence="4" key="1">
    <citation type="submission" date="2016-01" db="EMBL/GenBank/DDBJ databases">
        <authorList>
            <person name="Mcilroy J.S."/>
            <person name="Karst M S."/>
            <person name="Albertsen M."/>
        </authorList>
    </citation>
    <scope>NUCLEOTIDE SEQUENCE</scope>
    <source>
        <strain evidence="4">Cfx-K</strain>
    </source>
</reference>
<keyword evidence="5" id="KW-1185">Reference proteome</keyword>
<dbReference type="InterPro" id="IPR005511">
    <property type="entry name" value="SMP-30"/>
</dbReference>
<dbReference type="PANTHER" id="PTHR47572:SF5">
    <property type="entry name" value="BLR2277 PROTEIN"/>
    <property type="match status" value="1"/>
</dbReference>
<dbReference type="PRINTS" id="PR01790">
    <property type="entry name" value="SMP30FAMILY"/>
</dbReference>
<dbReference type="EC" id="3.1.1.17" evidence="4"/>
<protein>
    <submittedName>
        <fullName evidence="4">Gluconolactonase</fullName>
        <ecNumber evidence="4">3.1.1.17</ecNumber>
    </submittedName>
</protein>
<dbReference type="Gene3D" id="2.120.10.30">
    <property type="entry name" value="TolB, C-terminal domain"/>
    <property type="match status" value="1"/>
</dbReference>
<evidence type="ECO:0000313" key="5">
    <source>
        <dbReference type="Proteomes" id="UP000215027"/>
    </source>
</evidence>
<dbReference type="InterPro" id="IPR011042">
    <property type="entry name" value="6-blade_b-propeller_TolB-like"/>
</dbReference>
<dbReference type="PANTHER" id="PTHR47572">
    <property type="entry name" value="LIPOPROTEIN-RELATED"/>
    <property type="match status" value="1"/>
</dbReference>
<feature type="active site" description="Proton donor/acceptor" evidence="1">
    <location>
        <position position="199"/>
    </location>
</feature>
<dbReference type="SUPFAM" id="SSF63829">
    <property type="entry name" value="Calcium-dependent phosphotriesterase"/>
    <property type="match status" value="1"/>
</dbReference>
<comment type="cofactor">
    <cofactor evidence="2">
        <name>Zn(2+)</name>
        <dbReference type="ChEBI" id="CHEBI:29105"/>
    </cofactor>
    <text evidence="2">Binds 1 divalent metal cation per subunit.</text>
</comment>
<dbReference type="AlphaFoldDB" id="A0A160T048"/>
<proteinExistence type="predicted"/>
<sequence length="298" mass="31769">MPLINLANAETFVDGLDHPEGVATGLDGHLYAGGEAGQVYRIHYNTRAIEPYASTGGLNLGLALDAEGNVYICTPTLSAVHKVTQAGDVTIYSTGSADRQMAAPNYPAFDALGNLYVTDCGAWKADNGCIFRVTPSGDTAVIDTENCQFPNGCAVSPDGNYLYVAMSLNPPRVVRFPIEDGQKSGRSETVVELPHTVPDGLAFCADGSLLISCYRPDTIFHLQVNGELAILMDDYEGTILGAPTNVCFGGPDLSTLFWGNLGRWHLGMHPSTGLRGNPLFYPDLVQLAQQAVALQAKE</sequence>
<dbReference type="KEGG" id="pbf:CFX0092_A1383"/>
<evidence type="ECO:0000256" key="1">
    <source>
        <dbReference type="PIRSR" id="PIRSR605511-1"/>
    </source>
</evidence>
<dbReference type="EMBL" id="LN890655">
    <property type="protein sequence ID" value="CUS03261.2"/>
    <property type="molecule type" value="Genomic_DNA"/>
</dbReference>
<dbReference type="InterPro" id="IPR013658">
    <property type="entry name" value="SGL"/>
</dbReference>
<dbReference type="OrthoDB" id="2633250at2"/>
<feature type="domain" description="SMP-30/Gluconolactonase/LRE-like region" evidence="3">
    <location>
        <begin position="100"/>
        <end position="257"/>
    </location>
</feature>
<gene>
    <name evidence="4" type="ORF">CFX0092_A1383</name>
</gene>
<evidence type="ECO:0000256" key="2">
    <source>
        <dbReference type="PIRSR" id="PIRSR605511-2"/>
    </source>
</evidence>
<dbReference type="Pfam" id="PF20067">
    <property type="entry name" value="SSL_N"/>
    <property type="match status" value="1"/>
</dbReference>